<dbReference type="RefSeq" id="WP_234848035.1">
    <property type="nucleotide sequence ID" value="NZ_BAAART010000010.1"/>
</dbReference>
<reference evidence="7" key="1">
    <citation type="journal article" date="2019" name="Int. J. Syst. Evol. Microbiol.">
        <title>The Global Catalogue of Microorganisms (GCM) 10K type strain sequencing project: providing services to taxonomists for standard genome sequencing and annotation.</title>
        <authorList>
            <consortium name="The Broad Institute Genomics Platform"/>
            <consortium name="The Broad Institute Genome Sequencing Center for Infectious Disease"/>
            <person name="Wu L."/>
            <person name="Ma J."/>
        </authorList>
    </citation>
    <scope>NUCLEOTIDE SEQUENCE [LARGE SCALE GENOMIC DNA]</scope>
    <source>
        <strain evidence="7">JCM 3053</strain>
    </source>
</reference>
<evidence type="ECO:0000313" key="7">
    <source>
        <dbReference type="Proteomes" id="UP001501474"/>
    </source>
</evidence>
<comment type="similarity">
    <text evidence="1">Belongs to the HMG-CoA reductase family.</text>
</comment>
<evidence type="ECO:0000256" key="5">
    <source>
        <dbReference type="SAM" id="MobiDB-lite"/>
    </source>
</evidence>
<gene>
    <name evidence="6" type="ORF">GCM10010104_05650</name>
</gene>
<dbReference type="PANTHER" id="PTHR10572:SF24">
    <property type="entry name" value="3-HYDROXY-3-METHYLGLUTARYL-COENZYME A REDUCTASE"/>
    <property type="match status" value="1"/>
</dbReference>
<dbReference type="InterPro" id="IPR002202">
    <property type="entry name" value="HMG_CoA_Rdtase"/>
</dbReference>
<comment type="caution">
    <text evidence="6">The sequence shown here is derived from an EMBL/GenBank/DDBJ whole genome shotgun (WGS) entry which is preliminary data.</text>
</comment>
<dbReference type="Proteomes" id="UP001501474">
    <property type="component" value="Unassembled WGS sequence"/>
</dbReference>
<dbReference type="Gene3D" id="3.30.70.420">
    <property type="entry name" value="Hydroxymethylglutaryl-CoA reductase, class I/II, NAD/NADP-binding domain"/>
    <property type="match status" value="1"/>
</dbReference>
<evidence type="ECO:0000256" key="1">
    <source>
        <dbReference type="ARBA" id="ARBA00007661"/>
    </source>
</evidence>
<dbReference type="Gene3D" id="3.90.1200.10">
    <property type="match status" value="1"/>
</dbReference>
<keyword evidence="7" id="KW-1185">Reference proteome</keyword>
<feature type="region of interest" description="Disordered" evidence="5">
    <location>
        <begin position="1"/>
        <end position="20"/>
    </location>
</feature>
<dbReference type="InterPro" id="IPR009023">
    <property type="entry name" value="HMG_CoA_Rdtase_NAD(P)-bd_sf"/>
</dbReference>
<dbReference type="SUPFAM" id="SSF56542">
    <property type="entry name" value="Substrate-binding domain of HMG-CoA reductase"/>
    <property type="match status" value="1"/>
</dbReference>
<keyword evidence="3" id="KW-0521">NADP</keyword>
<dbReference type="CDD" id="cd00643">
    <property type="entry name" value="HMG-CoA_reductase_classI"/>
    <property type="match status" value="1"/>
</dbReference>
<dbReference type="Gene3D" id="3.90.770.10">
    <property type="entry name" value="3-hydroxy-3-methylglutaryl-coenzyme A Reductase, Chain A, domain 2"/>
    <property type="match status" value="1"/>
</dbReference>
<sequence>MTRERAAGPGAADVVPGRGQYTEDARRQRLQWLRGHSGAALTSLERTGLDAYNLVGNVENFIGSVEVPVGLAGPLLFVGDAARGEVVAPLATTEGALVASASRGARAVTASGGVSTRVLSQRMTRAPVLECADIAAAHRLTEWLRERRPALEAQVGLVSRHTRLVDVEPHQIGRYLHVRFVFETADAAGQNMTTAATWQICRWLTDTLAAEDGLRPRNLLLEGNLSGDKKATVGSMLAGRGTRVTAECRLSRATMASVLKTTPEAMVKNHVSTVLGAQQIGMPGHGVNAANIVAALFVATGQDVACVHESGVSIFSMEQDGDDLVATILLPNLVVGTVGGGTGLPHQRELLTLLGCAGEGGGRRFAEIVAGFALALDLSTMAALVSGQFAQAHQRLGRARRVDWLREGDLDAALLQPMLSLGLDDPGLHVTRVEPSPPLRGDGIAGELGALAERRRLSGLHPLRVEWASGDGTPTAADLVAKVKPRGEEIVAGIAMVLSLCGPEPAAAWERWSPVTGFDDAHRRELAVYRRTESALTGLLPRCYGVLEDDEREAYVVLMERVSDDGGPWTRDRIDGVLRGVGRVHGHWLGRDEELLAEGWLQRVPEPVDLAKAHELWGALVRHAAQEQPDLLGPARADVLTGLAEDAGQWAPAVHALPRTLVHNDLNPRNIAVRGARVVVYDWELATVDVPQRDVVELLASTLGPDATADDVEHALAVHAEAVAAVSPRAAALVAGCDWRRGYRLALRTFMTTRLALYLAGHSQREFGFLPRLVQTSFRLWQLEEARGED</sequence>
<dbReference type="PRINTS" id="PR00071">
    <property type="entry name" value="HMGCOARDTASE"/>
</dbReference>
<dbReference type="InterPro" id="IPR023076">
    <property type="entry name" value="HMG_CoA_Rdtase_CS"/>
</dbReference>
<evidence type="ECO:0000256" key="4">
    <source>
        <dbReference type="ARBA" id="ARBA00023002"/>
    </source>
</evidence>
<dbReference type="PANTHER" id="PTHR10572">
    <property type="entry name" value="3-HYDROXY-3-METHYLGLUTARYL-COENZYME A REDUCTASE"/>
    <property type="match status" value="1"/>
</dbReference>
<evidence type="ECO:0000313" key="6">
    <source>
        <dbReference type="EMBL" id="GAA2219259.1"/>
    </source>
</evidence>
<organism evidence="6 7">
    <name type="scientific">Streptomyces indiaensis</name>
    <dbReference type="NCBI Taxonomy" id="284033"/>
    <lineage>
        <taxon>Bacteria</taxon>
        <taxon>Bacillati</taxon>
        <taxon>Actinomycetota</taxon>
        <taxon>Actinomycetes</taxon>
        <taxon>Kitasatosporales</taxon>
        <taxon>Streptomycetaceae</taxon>
        <taxon>Streptomyces</taxon>
    </lineage>
</organism>
<dbReference type="InterPro" id="IPR009029">
    <property type="entry name" value="HMG_CoA_Rdtase_sub-bd_dom_sf"/>
</dbReference>
<evidence type="ECO:0000256" key="3">
    <source>
        <dbReference type="ARBA" id="ARBA00022857"/>
    </source>
</evidence>
<accession>A0ABP5Q134</accession>
<protein>
    <recommendedName>
        <fullName evidence="2">hydroxymethylglutaryl-CoA reductase (NADPH)</fullName>
        <ecNumber evidence="2">1.1.1.34</ecNumber>
    </recommendedName>
</protein>
<dbReference type="EC" id="1.1.1.34" evidence="2"/>
<dbReference type="Pfam" id="PF00368">
    <property type="entry name" value="HMG-CoA_red"/>
    <property type="match status" value="1"/>
</dbReference>
<evidence type="ECO:0000256" key="2">
    <source>
        <dbReference type="ARBA" id="ARBA00012999"/>
    </source>
</evidence>
<dbReference type="SUPFAM" id="SSF56112">
    <property type="entry name" value="Protein kinase-like (PK-like)"/>
    <property type="match status" value="1"/>
</dbReference>
<dbReference type="PROSITE" id="PS50065">
    <property type="entry name" value="HMG_COA_REDUCTASE_4"/>
    <property type="match status" value="1"/>
</dbReference>
<dbReference type="InterPro" id="IPR011009">
    <property type="entry name" value="Kinase-like_dom_sf"/>
</dbReference>
<dbReference type="EMBL" id="BAAART010000010">
    <property type="protein sequence ID" value="GAA2219259.1"/>
    <property type="molecule type" value="Genomic_DNA"/>
</dbReference>
<dbReference type="PROSITE" id="PS00318">
    <property type="entry name" value="HMG_COA_REDUCTASE_2"/>
    <property type="match status" value="1"/>
</dbReference>
<dbReference type="SUPFAM" id="SSF55035">
    <property type="entry name" value="NAD-binding domain of HMG-CoA reductase"/>
    <property type="match status" value="1"/>
</dbReference>
<dbReference type="InterPro" id="IPR004554">
    <property type="entry name" value="HMG_CoA_Rdtase_eu_arc"/>
</dbReference>
<name>A0ABP5Q134_9ACTN</name>
<proteinExistence type="inferred from homology"/>
<feature type="compositionally biased region" description="Low complexity" evidence="5">
    <location>
        <begin position="7"/>
        <end position="19"/>
    </location>
</feature>
<dbReference type="InterPro" id="IPR023074">
    <property type="entry name" value="HMG_CoA_Rdtase_cat_sf"/>
</dbReference>
<keyword evidence="4" id="KW-0560">Oxidoreductase</keyword>